<dbReference type="GO" id="GO:0006890">
    <property type="term" value="P:retrograde vesicle-mediated transport, Golgi to endoplasmic reticulum"/>
    <property type="evidence" value="ECO:0007669"/>
    <property type="project" value="InterPro"/>
</dbReference>
<gene>
    <name evidence="8" type="ORF">K489DRAFT_411495</name>
</gene>
<dbReference type="OrthoDB" id="73612at2759"/>
<protein>
    <submittedName>
        <fullName evidence="8">DUF1751-domain-containing protein</fullName>
    </submittedName>
</protein>
<accession>A0A6J3LZL7</accession>
<evidence type="ECO:0000256" key="5">
    <source>
        <dbReference type="SAM" id="MobiDB-lite"/>
    </source>
</evidence>
<reference evidence="8" key="2">
    <citation type="submission" date="2020-04" db="EMBL/GenBank/DDBJ databases">
        <authorList>
            <consortium name="NCBI Genome Project"/>
        </authorList>
    </citation>
    <scope>NUCLEOTIDE SEQUENCE</scope>
    <source>
        <strain evidence="8">CBS 342.82</strain>
    </source>
</reference>
<feature type="region of interest" description="Disordered" evidence="5">
    <location>
        <begin position="331"/>
        <end position="375"/>
    </location>
</feature>
<dbReference type="InterPro" id="IPR013861">
    <property type="entry name" value="TMEM115/Pdh1/Rbl19"/>
</dbReference>
<dbReference type="InterPro" id="IPR035952">
    <property type="entry name" value="Rhomboid-like_sf"/>
</dbReference>
<keyword evidence="4 6" id="KW-0472">Membrane</keyword>
<dbReference type="PANTHER" id="PTHR13377:SF3">
    <property type="entry name" value="TRANSMEMBRANE PROTEIN 115"/>
    <property type="match status" value="1"/>
</dbReference>
<dbReference type="FunFam" id="1.20.1540.10:FF:000004">
    <property type="entry name" value="Transmembrane protein 115"/>
    <property type="match status" value="1"/>
</dbReference>
<keyword evidence="7" id="KW-1185">Reference proteome</keyword>
<proteinExistence type="predicted"/>
<name>A0A6J3LZL7_9PEZI</name>
<dbReference type="RefSeq" id="XP_033458129.1">
    <property type="nucleotide sequence ID" value="XM_033607810.1"/>
</dbReference>
<reference evidence="8" key="3">
    <citation type="submission" date="2025-08" db="UniProtKB">
        <authorList>
            <consortium name="RefSeq"/>
        </authorList>
    </citation>
    <scope>IDENTIFICATION</scope>
    <source>
        <strain evidence="8">CBS 342.82</strain>
    </source>
</reference>
<dbReference type="GeneID" id="54365609"/>
<evidence type="ECO:0000313" key="8">
    <source>
        <dbReference type="RefSeq" id="XP_033458129.1"/>
    </source>
</evidence>
<dbReference type="SUPFAM" id="SSF144091">
    <property type="entry name" value="Rhomboid-like"/>
    <property type="match status" value="1"/>
</dbReference>
<dbReference type="AlphaFoldDB" id="A0A6J3LZL7"/>
<dbReference type="SMART" id="SM01160">
    <property type="entry name" value="DUF1751"/>
    <property type="match status" value="1"/>
</dbReference>
<keyword evidence="3 6" id="KW-1133">Transmembrane helix</keyword>
<keyword evidence="2 6" id="KW-0812">Transmembrane</keyword>
<organism evidence="8">
    <name type="scientific">Dissoconium aciculare CBS 342.82</name>
    <dbReference type="NCBI Taxonomy" id="1314786"/>
    <lineage>
        <taxon>Eukaryota</taxon>
        <taxon>Fungi</taxon>
        <taxon>Dikarya</taxon>
        <taxon>Ascomycota</taxon>
        <taxon>Pezizomycotina</taxon>
        <taxon>Dothideomycetes</taxon>
        <taxon>Dothideomycetidae</taxon>
        <taxon>Mycosphaerellales</taxon>
        <taxon>Dissoconiaceae</taxon>
        <taxon>Dissoconium</taxon>
    </lineage>
</organism>
<evidence type="ECO:0000313" key="7">
    <source>
        <dbReference type="Proteomes" id="UP000504637"/>
    </source>
</evidence>
<evidence type="ECO:0000256" key="6">
    <source>
        <dbReference type="SAM" id="Phobius"/>
    </source>
</evidence>
<reference evidence="8" key="1">
    <citation type="submission" date="2020-01" db="EMBL/GenBank/DDBJ databases">
        <authorList>
            <consortium name="DOE Joint Genome Institute"/>
            <person name="Haridas S."/>
            <person name="Albert R."/>
            <person name="Binder M."/>
            <person name="Bloem J."/>
            <person name="Labutti K."/>
            <person name="Salamov A."/>
            <person name="Andreopoulos B."/>
            <person name="Baker S.E."/>
            <person name="Barry K."/>
            <person name="Bills G."/>
            <person name="Bluhm B.H."/>
            <person name="Cannon C."/>
            <person name="Castanera R."/>
            <person name="Culley D.E."/>
            <person name="Daum C."/>
            <person name="Ezra D."/>
            <person name="Gonzalez J.B."/>
            <person name="Henrissat B."/>
            <person name="Kuo A."/>
            <person name="Liang C."/>
            <person name="Lipzen A."/>
            <person name="Lutzoni F."/>
            <person name="Magnuson J."/>
            <person name="Mondo S."/>
            <person name="Nolan M."/>
            <person name="Ohm R."/>
            <person name="Pangilinan J."/>
            <person name="Park H.-J."/>
            <person name="Ramirez L."/>
            <person name="Alfaro M."/>
            <person name="Sun H."/>
            <person name="Tritt A."/>
            <person name="Yoshinaga Y."/>
            <person name="Zwiers L.-H."/>
            <person name="Turgeon B.G."/>
            <person name="Goodwin S.B."/>
            <person name="Spatafora J.W."/>
            <person name="Crous P.W."/>
            <person name="Grigoriev I.V."/>
        </authorList>
    </citation>
    <scope>NUCLEOTIDE SEQUENCE</scope>
    <source>
        <strain evidence="8">CBS 342.82</strain>
    </source>
</reference>
<feature type="transmembrane region" description="Helical" evidence="6">
    <location>
        <begin position="80"/>
        <end position="97"/>
    </location>
</feature>
<evidence type="ECO:0000256" key="1">
    <source>
        <dbReference type="ARBA" id="ARBA00004141"/>
    </source>
</evidence>
<evidence type="ECO:0000256" key="2">
    <source>
        <dbReference type="ARBA" id="ARBA00022692"/>
    </source>
</evidence>
<dbReference type="GO" id="GO:0016020">
    <property type="term" value="C:membrane"/>
    <property type="evidence" value="ECO:0007669"/>
    <property type="project" value="UniProtKB-SubCell"/>
</dbReference>
<comment type="subcellular location">
    <subcellularLocation>
        <location evidence="1">Membrane</location>
        <topology evidence="1">Multi-pass membrane protein</topology>
    </subcellularLocation>
</comment>
<evidence type="ECO:0000256" key="3">
    <source>
        <dbReference type="ARBA" id="ARBA00022989"/>
    </source>
</evidence>
<dbReference type="Proteomes" id="UP000504637">
    <property type="component" value="Unplaced"/>
</dbReference>
<evidence type="ECO:0000256" key="4">
    <source>
        <dbReference type="ARBA" id="ARBA00023136"/>
    </source>
</evidence>
<feature type="transmembrane region" description="Helical" evidence="6">
    <location>
        <begin position="109"/>
        <end position="128"/>
    </location>
</feature>
<dbReference type="Gene3D" id="1.20.1540.10">
    <property type="entry name" value="Rhomboid-like"/>
    <property type="match status" value="1"/>
</dbReference>
<feature type="region of interest" description="Disordered" evidence="5">
    <location>
        <begin position="285"/>
        <end position="317"/>
    </location>
</feature>
<feature type="compositionally biased region" description="Gly residues" evidence="5">
    <location>
        <begin position="302"/>
        <end position="311"/>
    </location>
</feature>
<dbReference type="PANTHER" id="PTHR13377">
    <property type="entry name" value="PLACENTAL PROTEIN 6"/>
    <property type="match status" value="1"/>
</dbReference>
<sequence>MARINLPPLTRALLLTVLGLSTLNAILRSRNWTPSLERTLAATSYLASPRWAVPYLVAIPTKSFRYPWTLLTGALIENNAVSLAVSGCVIYFVGRYLERAWGSNEYAKFVVFVAVVPNVAAFALYALWHAVTGYAPEFPTPLNGLVALEAGFLVSLKQLVPEHTVSLFKGVVRMRVKHFPAVFVLANMISGPLLGTYTAMWLALFGFLTSWIHLRFFRISEITSAATGGEGVSMVGDASDTFSFVAFFPDAMHPYLSPVCDGIYSILVQLRLCTPFSDEAIEAGNEGAASRSGSLPNIMDSRGGGGGGGGGRRAEAERRRALALRALNQRLDAGASGRGPGSAVTNVQVSLNTEPSSKAANETAGSTPPAKETQA</sequence>
<feature type="compositionally biased region" description="Polar residues" evidence="5">
    <location>
        <begin position="343"/>
        <end position="366"/>
    </location>
</feature>
<dbReference type="Pfam" id="PF08551">
    <property type="entry name" value="DUF1751"/>
    <property type="match status" value="1"/>
</dbReference>
<dbReference type="GO" id="GO:0005794">
    <property type="term" value="C:Golgi apparatus"/>
    <property type="evidence" value="ECO:0007669"/>
    <property type="project" value="TreeGrafter"/>
</dbReference>
<feature type="transmembrane region" description="Helical" evidence="6">
    <location>
        <begin position="181"/>
        <end position="214"/>
    </location>
</feature>